<dbReference type="InterPro" id="IPR036328">
    <property type="entry name" value="MliC_sf"/>
</dbReference>
<keyword evidence="2" id="KW-0472">Membrane</keyword>
<evidence type="ECO:0000313" key="9">
    <source>
        <dbReference type="Proteomes" id="UP000295097"/>
    </source>
</evidence>
<dbReference type="EMBL" id="SMAR01000036">
    <property type="protein sequence ID" value="TCT33022.1"/>
    <property type="molecule type" value="Genomic_DNA"/>
</dbReference>
<dbReference type="Pfam" id="PF09864">
    <property type="entry name" value="MliC"/>
    <property type="match status" value="1"/>
</dbReference>
<evidence type="ECO:0000256" key="4">
    <source>
        <dbReference type="ARBA" id="ARBA00023288"/>
    </source>
</evidence>
<dbReference type="Pfam" id="PF09619">
    <property type="entry name" value="YscW"/>
    <property type="match status" value="1"/>
</dbReference>
<keyword evidence="8" id="KW-0346">Stress response</keyword>
<keyword evidence="1 5" id="KW-0732">Signal</keyword>
<dbReference type="Proteomes" id="UP000295097">
    <property type="component" value="Unassembled WGS sequence"/>
</dbReference>
<dbReference type="Gene3D" id="2.40.128.270">
    <property type="match status" value="1"/>
</dbReference>
<evidence type="ECO:0000259" key="7">
    <source>
        <dbReference type="Pfam" id="PF09864"/>
    </source>
</evidence>
<dbReference type="InterPro" id="IPR053147">
    <property type="entry name" value="Hsp_HslJ-like"/>
</dbReference>
<comment type="caution">
    <text evidence="8">The sequence shown here is derived from an EMBL/GenBank/DDBJ whole genome shotgun (WGS) entry which is preliminary data.</text>
</comment>
<evidence type="ECO:0000256" key="2">
    <source>
        <dbReference type="ARBA" id="ARBA00023136"/>
    </source>
</evidence>
<evidence type="ECO:0000313" key="8">
    <source>
        <dbReference type="EMBL" id="TCT33022.1"/>
    </source>
</evidence>
<keyword evidence="9" id="KW-1185">Reference proteome</keyword>
<dbReference type="OrthoDB" id="9809132at2"/>
<feature type="domain" description="DUF306" evidence="6">
    <location>
        <begin position="300"/>
        <end position="398"/>
    </location>
</feature>
<feature type="chain" id="PRO_5020621691" evidence="5">
    <location>
        <begin position="20"/>
        <end position="407"/>
    </location>
</feature>
<dbReference type="PANTHER" id="PTHR35535">
    <property type="entry name" value="HEAT SHOCK PROTEIN HSLJ"/>
    <property type="match status" value="1"/>
</dbReference>
<dbReference type="SUPFAM" id="SSF141488">
    <property type="entry name" value="YdhA-like"/>
    <property type="match status" value="1"/>
</dbReference>
<dbReference type="InterPro" id="IPR018660">
    <property type="entry name" value="MliC"/>
</dbReference>
<evidence type="ECO:0000256" key="5">
    <source>
        <dbReference type="SAM" id="SignalP"/>
    </source>
</evidence>
<organism evidence="8 9">
    <name type="scientific">Martelella mediterranea</name>
    <dbReference type="NCBI Taxonomy" id="293089"/>
    <lineage>
        <taxon>Bacteria</taxon>
        <taxon>Pseudomonadati</taxon>
        <taxon>Pseudomonadota</taxon>
        <taxon>Alphaproteobacteria</taxon>
        <taxon>Hyphomicrobiales</taxon>
        <taxon>Aurantimonadaceae</taxon>
        <taxon>Martelella</taxon>
    </lineage>
</organism>
<accession>A0A4R3NH22</accession>
<evidence type="ECO:0000259" key="6">
    <source>
        <dbReference type="Pfam" id="PF03724"/>
    </source>
</evidence>
<dbReference type="AlphaFoldDB" id="A0A4R3NH22"/>
<dbReference type="Pfam" id="PF03724">
    <property type="entry name" value="META"/>
    <property type="match status" value="1"/>
</dbReference>
<proteinExistence type="predicted"/>
<dbReference type="Gene3D" id="2.40.128.200">
    <property type="match status" value="1"/>
</dbReference>
<dbReference type="InterPro" id="IPR038670">
    <property type="entry name" value="HslJ-like_sf"/>
</dbReference>
<keyword evidence="3" id="KW-0564">Palmitate</keyword>
<dbReference type="InterPro" id="IPR039366">
    <property type="entry name" value="Pilotin"/>
</dbReference>
<reference evidence="8 9" key="1">
    <citation type="submission" date="2019-03" db="EMBL/GenBank/DDBJ databases">
        <title>Freshwater and sediment microbial communities from various areas in North America, analyzing microbe dynamics in response to fracking.</title>
        <authorList>
            <person name="Lamendella R."/>
        </authorList>
    </citation>
    <scope>NUCLEOTIDE SEQUENCE [LARGE SCALE GENOMIC DNA]</scope>
    <source>
        <strain evidence="8 9">175.2</strain>
    </source>
</reference>
<dbReference type="InterPro" id="IPR005184">
    <property type="entry name" value="DUF306_Meta_HslJ"/>
</dbReference>
<evidence type="ECO:0000256" key="1">
    <source>
        <dbReference type="ARBA" id="ARBA00022729"/>
    </source>
</evidence>
<feature type="signal peptide" evidence="5">
    <location>
        <begin position="1"/>
        <end position="19"/>
    </location>
</feature>
<dbReference type="RefSeq" id="WP_132313785.1">
    <property type="nucleotide sequence ID" value="NZ_SMAR01000036.1"/>
</dbReference>
<sequence>MHRFFTLLLATTLVSPALSADMREISGAAAYRERIALPPEAELMVEVTGFQKTELATLQQSTDGKQVPLPFKVSIPSDLKAELHAAILVDGSIRWVSEPVAIDAGTEAVNLGPVQLSGYVPSGFQTTYICGDQRFSVGFDEEGAVVEGADWIFNLPQAISADGAKFASADGKNVFWSKGSQAMLTIDGRTLPECEALPHEARKSWQAQGNEPGWQARISEDRLMLNLNYGSDRLDLTSPEVRVANGSYHYDIPDLGLSLSVQDKLCEDDMTGRPFPQTVSLKLADGSAYRGCGGETMSLLTGNAWMVETISGDTVGSDDVPTLEISSEGRISGFAGCNRYMGAFAIDGEGNLEVGPLAATNMACMGDMMQLEDKFLPVLDSVDSLRFSEDGALILLSGGEPVIKATR</sequence>
<keyword evidence="4" id="KW-0449">Lipoprotein</keyword>
<evidence type="ECO:0000256" key="3">
    <source>
        <dbReference type="ARBA" id="ARBA00023139"/>
    </source>
</evidence>
<protein>
    <submittedName>
        <fullName evidence="8">Heat shock protein HslJ</fullName>
    </submittedName>
</protein>
<name>A0A4R3NH22_9HYPH</name>
<dbReference type="PANTHER" id="PTHR35535:SF1">
    <property type="entry name" value="HEAT SHOCK PROTEIN HSLJ"/>
    <property type="match status" value="1"/>
</dbReference>
<gene>
    <name evidence="8" type="ORF">EDC90_103612</name>
</gene>
<feature type="domain" description="C-type lysozyme inhibitor" evidence="7">
    <location>
        <begin position="128"/>
        <end position="190"/>
    </location>
</feature>